<feature type="repeat" description="Solcar" evidence="9">
    <location>
        <begin position="202"/>
        <end position="288"/>
    </location>
</feature>
<gene>
    <name evidence="11" type="ORF">CYNAS_LOCUS14617</name>
</gene>
<dbReference type="Gene3D" id="1.50.40.10">
    <property type="entry name" value="Mitochondrial carrier domain"/>
    <property type="match status" value="2"/>
</dbReference>
<dbReference type="FunFam" id="1.50.40.10:FF:000051">
    <property type="entry name" value="Mitochondrial carnitine/acylcarnitine carrier protein"/>
    <property type="match status" value="1"/>
</dbReference>
<dbReference type="PROSITE" id="PS50920">
    <property type="entry name" value="SOLCAR"/>
    <property type="match status" value="3"/>
</dbReference>
<keyword evidence="3 10" id="KW-0813">Transport</keyword>
<comment type="caution">
    <text evidence="11">The sequence shown here is derived from an EMBL/GenBank/DDBJ whole genome shotgun (WGS) entry which is preliminary data.</text>
</comment>
<keyword evidence="5" id="KW-0677">Repeat</keyword>
<dbReference type="GO" id="GO:0005743">
    <property type="term" value="C:mitochondrial inner membrane"/>
    <property type="evidence" value="ECO:0007669"/>
    <property type="project" value="InterPro"/>
</dbReference>
<evidence type="ECO:0008006" key="13">
    <source>
        <dbReference type="Google" id="ProtNLM"/>
    </source>
</evidence>
<dbReference type="InterPro" id="IPR023395">
    <property type="entry name" value="MCP_dom_sf"/>
</dbReference>
<keyword evidence="7" id="KW-0496">Mitochondrion</keyword>
<sequence length="321" mass="34338">MTDVLLNFVAGGVGGSCTVIVGHPFDTVKVRLQTMPAPKPGQPPIYLGALDCVKKTVAKEGFFALYKGMAAPLAGVSPLFAVFFAGCAVGKHLQTTHPDQEMTFIQNMNSGALAGVFTTIVMTPGERIKCLLQVQSSGHHTGVHYNGPMDVVKKLYKQGGLASLYRGTAATLLRDIPASAAYLSVYEFLKKKFSGEGRQRTLSPAATLMAGGLAGIANWAVCIPADVLKSRLQTAPEGKYPDGIRGVFREVMREEGPRALFKGFVPVMLRAFPANAACFFGLELTLSLFRYLGVGHQKVELVEHALEKVQSPATPIHTVSS</sequence>
<dbReference type="GO" id="GO:0015227">
    <property type="term" value="F:O-acyl-L-carnitine transmembrane transporter activity"/>
    <property type="evidence" value="ECO:0007669"/>
    <property type="project" value="TreeGrafter"/>
</dbReference>
<dbReference type="SUPFAM" id="SSF103506">
    <property type="entry name" value="Mitochondrial carrier"/>
    <property type="match status" value="1"/>
</dbReference>
<comment type="similarity">
    <text evidence="2 10">Belongs to the mitochondrial carrier (TC 2.A.29) family.</text>
</comment>
<evidence type="ECO:0000313" key="12">
    <source>
        <dbReference type="Proteomes" id="UP001176961"/>
    </source>
</evidence>
<comment type="subcellular location">
    <subcellularLocation>
        <location evidence="1">Mitochondrion membrane</location>
        <topology evidence="1">Multi-pass membrane protein</topology>
    </subcellularLocation>
</comment>
<dbReference type="GO" id="GO:1902603">
    <property type="term" value="P:carnitine transmembrane transport"/>
    <property type="evidence" value="ECO:0007669"/>
    <property type="project" value="TreeGrafter"/>
</dbReference>
<dbReference type="Pfam" id="PF00153">
    <property type="entry name" value="Mito_carr"/>
    <property type="match status" value="3"/>
</dbReference>
<dbReference type="GO" id="GO:0140021">
    <property type="term" value="P:mitochondrial ADP transmembrane transport"/>
    <property type="evidence" value="ECO:0007669"/>
    <property type="project" value="InterPro"/>
</dbReference>
<dbReference type="InterPro" id="IPR018108">
    <property type="entry name" value="MCP_transmembrane"/>
</dbReference>
<keyword evidence="6" id="KW-1133">Transmembrane helix</keyword>
<evidence type="ECO:0000256" key="1">
    <source>
        <dbReference type="ARBA" id="ARBA00004225"/>
    </source>
</evidence>
<protein>
    <recommendedName>
        <fullName evidence="13">Mitochondrial carnitine/acylcarnitine carrier protein</fullName>
    </recommendedName>
</protein>
<keyword evidence="4 9" id="KW-0812">Transmembrane</keyword>
<dbReference type="PANTHER" id="PTHR45624">
    <property type="entry name" value="MITOCHONDRIAL BASIC AMINO ACIDS TRANSPORTER-RELATED"/>
    <property type="match status" value="1"/>
</dbReference>
<dbReference type="PANTHER" id="PTHR45624:SF4">
    <property type="entry name" value="CONGESTED-LIKE TRACHEA PROTEIN-RELATED"/>
    <property type="match status" value="1"/>
</dbReference>
<evidence type="ECO:0000256" key="5">
    <source>
        <dbReference type="ARBA" id="ARBA00022737"/>
    </source>
</evidence>
<feature type="repeat" description="Solcar" evidence="9">
    <location>
        <begin position="2"/>
        <end position="93"/>
    </location>
</feature>
<dbReference type="AlphaFoldDB" id="A0AA36H244"/>
<name>A0AA36H244_CYLNA</name>
<evidence type="ECO:0000256" key="6">
    <source>
        <dbReference type="ARBA" id="ARBA00022989"/>
    </source>
</evidence>
<evidence type="ECO:0000256" key="9">
    <source>
        <dbReference type="PROSITE-ProRule" id="PRU00282"/>
    </source>
</evidence>
<evidence type="ECO:0000256" key="3">
    <source>
        <dbReference type="ARBA" id="ARBA00022448"/>
    </source>
</evidence>
<keyword evidence="8 9" id="KW-0472">Membrane</keyword>
<keyword evidence="12" id="KW-1185">Reference proteome</keyword>
<evidence type="ECO:0000256" key="4">
    <source>
        <dbReference type="ARBA" id="ARBA00022692"/>
    </source>
</evidence>
<proteinExistence type="inferred from homology"/>
<organism evidence="11 12">
    <name type="scientific">Cylicocyclus nassatus</name>
    <name type="common">Nematode worm</name>
    <dbReference type="NCBI Taxonomy" id="53992"/>
    <lineage>
        <taxon>Eukaryota</taxon>
        <taxon>Metazoa</taxon>
        <taxon>Ecdysozoa</taxon>
        <taxon>Nematoda</taxon>
        <taxon>Chromadorea</taxon>
        <taxon>Rhabditida</taxon>
        <taxon>Rhabditina</taxon>
        <taxon>Rhabditomorpha</taxon>
        <taxon>Strongyloidea</taxon>
        <taxon>Strongylidae</taxon>
        <taxon>Cylicocyclus</taxon>
    </lineage>
</organism>
<evidence type="ECO:0000256" key="8">
    <source>
        <dbReference type="ARBA" id="ARBA00023136"/>
    </source>
</evidence>
<evidence type="ECO:0000256" key="10">
    <source>
        <dbReference type="RuleBase" id="RU000488"/>
    </source>
</evidence>
<feature type="repeat" description="Solcar" evidence="9">
    <location>
        <begin position="102"/>
        <end position="192"/>
    </location>
</feature>
<dbReference type="GO" id="GO:0006839">
    <property type="term" value="P:mitochondrial transport"/>
    <property type="evidence" value="ECO:0007669"/>
    <property type="project" value="TreeGrafter"/>
</dbReference>
<dbReference type="EMBL" id="CATQJL010000305">
    <property type="protein sequence ID" value="CAJ0602634.1"/>
    <property type="molecule type" value="Genomic_DNA"/>
</dbReference>
<accession>A0AA36H244</accession>
<dbReference type="InterPro" id="IPR002113">
    <property type="entry name" value="ADT_euk_type"/>
</dbReference>
<evidence type="ECO:0000313" key="11">
    <source>
        <dbReference type="EMBL" id="CAJ0602634.1"/>
    </source>
</evidence>
<reference evidence="11" key="1">
    <citation type="submission" date="2023-07" db="EMBL/GenBank/DDBJ databases">
        <authorList>
            <consortium name="CYATHOMIX"/>
        </authorList>
    </citation>
    <scope>NUCLEOTIDE SEQUENCE</scope>
    <source>
        <strain evidence="11">N/A</strain>
    </source>
</reference>
<dbReference type="GO" id="GO:1990544">
    <property type="term" value="P:mitochondrial ATP transmembrane transport"/>
    <property type="evidence" value="ECO:0007669"/>
    <property type="project" value="InterPro"/>
</dbReference>
<evidence type="ECO:0000256" key="7">
    <source>
        <dbReference type="ARBA" id="ARBA00023128"/>
    </source>
</evidence>
<dbReference type="PRINTS" id="PR00927">
    <property type="entry name" value="ADPTRNSLCASE"/>
</dbReference>
<dbReference type="InterPro" id="IPR050567">
    <property type="entry name" value="Mitochondrial_Carrier"/>
</dbReference>
<dbReference type="Proteomes" id="UP001176961">
    <property type="component" value="Unassembled WGS sequence"/>
</dbReference>
<evidence type="ECO:0000256" key="2">
    <source>
        <dbReference type="ARBA" id="ARBA00006375"/>
    </source>
</evidence>
<dbReference type="GO" id="GO:0005471">
    <property type="term" value="F:ATP:ADP antiporter activity"/>
    <property type="evidence" value="ECO:0007669"/>
    <property type="project" value="InterPro"/>
</dbReference>